<evidence type="ECO:0000256" key="3">
    <source>
        <dbReference type="ARBA" id="ARBA00022946"/>
    </source>
</evidence>
<dbReference type="AlphaFoldDB" id="A0A9Q0R163"/>
<dbReference type="PANTHER" id="PTHR13068">
    <property type="entry name" value="CGI-12 PROTEIN-RELATED"/>
    <property type="match status" value="1"/>
</dbReference>
<keyword evidence="5" id="KW-1185">Reference proteome</keyword>
<evidence type="ECO:0000313" key="5">
    <source>
        <dbReference type="Proteomes" id="UP001141806"/>
    </source>
</evidence>
<comment type="caution">
    <text evidence="4">The sequence shown here is derived from an EMBL/GenBank/DDBJ whole genome shotgun (WGS) entry which is preliminary data.</text>
</comment>
<comment type="similarity">
    <text evidence="1">Belongs to the mTERF family.</text>
</comment>
<dbReference type="InterPro" id="IPR038538">
    <property type="entry name" value="MTERF_sf"/>
</dbReference>
<proteinExistence type="inferred from homology"/>
<keyword evidence="2" id="KW-0804">Transcription</keyword>
<dbReference type="Proteomes" id="UP001141806">
    <property type="component" value="Unassembled WGS sequence"/>
</dbReference>
<evidence type="ECO:0000313" key="4">
    <source>
        <dbReference type="EMBL" id="KAJ4979212.1"/>
    </source>
</evidence>
<evidence type="ECO:0000256" key="1">
    <source>
        <dbReference type="ARBA" id="ARBA00007692"/>
    </source>
</evidence>
<dbReference type="EMBL" id="JAMYWD010000002">
    <property type="protein sequence ID" value="KAJ4979212.1"/>
    <property type="molecule type" value="Genomic_DNA"/>
</dbReference>
<dbReference type="Gene3D" id="1.25.70.10">
    <property type="entry name" value="Transcription termination factor 3, mitochondrial"/>
    <property type="match status" value="1"/>
</dbReference>
<dbReference type="OrthoDB" id="637682at2759"/>
<dbReference type="GO" id="GO:0006353">
    <property type="term" value="P:DNA-templated transcription termination"/>
    <property type="evidence" value="ECO:0007669"/>
    <property type="project" value="UniProtKB-KW"/>
</dbReference>
<reference evidence="4" key="1">
    <citation type="journal article" date="2023" name="Plant J.">
        <title>The genome of the king protea, Protea cynaroides.</title>
        <authorList>
            <person name="Chang J."/>
            <person name="Duong T.A."/>
            <person name="Schoeman C."/>
            <person name="Ma X."/>
            <person name="Roodt D."/>
            <person name="Barker N."/>
            <person name="Li Z."/>
            <person name="Van de Peer Y."/>
            <person name="Mizrachi E."/>
        </authorList>
    </citation>
    <scope>NUCLEOTIDE SEQUENCE</scope>
    <source>
        <tissue evidence="4">Young leaves</tissue>
    </source>
</reference>
<dbReference type="GO" id="GO:0003676">
    <property type="term" value="F:nucleic acid binding"/>
    <property type="evidence" value="ECO:0007669"/>
    <property type="project" value="InterPro"/>
</dbReference>
<evidence type="ECO:0000256" key="2">
    <source>
        <dbReference type="ARBA" id="ARBA00022472"/>
    </source>
</evidence>
<dbReference type="FunFam" id="1.25.70.10:FF:000001">
    <property type="entry name" value="Mitochondrial transcription termination factor-like"/>
    <property type="match status" value="1"/>
</dbReference>
<sequence length="393" mass="45314">MLGTCLISNPCKSFYSNPNRMLSFCSRQFLHIKWSGDPSTYLFFIRNSAFRFSSDATKLPSLTVDYLINRCGLTPESAFKASQRINIKSTTKPDSVLALLYSYGLPKPYISKLISKDPTVLSADPKKTLEPKIEFFSNMGISGPDLAKIFLRDSRLLSGASLENQIVPSMNFLRSFLHDDRNIAVALSRMRWIQGFRRVMEPNIEILRNQGVPESGISKLFIRRPQLLTWKQPQFNEVVLQTKAMGFDPSSMMFIHAVCALSQMYKTTLEAKLEVFRSFGWSEDEILLVFRKQPNCLTRSEKILRTRLDFFMNKLSWTAAEVAKNPVVLLLSMEKRTVPRYSVIQVLLSQGLMKKKSIRTALILTEDKFLEIFVRKYHQELPQLLKEYKRNME</sequence>
<organism evidence="4 5">
    <name type="scientific">Protea cynaroides</name>
    <dbReference type="NCBI Taxonomy" id="273540"/>
    <lineage>
        <taxon>Eukaryota</taxon>
        <taxon>Viridiplantae</taxon>
        <taxon>Streptophyta</taxon>
        <taxon>Embryophyta</taxon>
        <taxon>Tracheophyta</taxon>
        <taxon>Spermatophyta</taxon>
        <taxon>Magnoliopsida</taxon>
        <taxon>Proteales</taxon>
        <taxon>Proteaceae</taxon>
        <taxon>Protea</taxon>
    </lineage>
</organism>
<dbReference type="PANTHER" id="PTHR13068:SF236">
    <property type="entry name" value="OS02G0749800 PROTEIN"/>
    <property type="match status" value="1"/>
</dbReference>
<name>A0A9Q0R163_9MAGN</name>
<dbReference type="InterPro" id="IPR003690">
    <property type="entry name" value="MTERF"/>
</dbReference>
<dbReference type="SMART" id="SM00733">
    <property type="entry name" value="Mterf"/>
    <property type="match status" value="6"/>
</dbReference>
<dbReference type="Pfam" id="PF02536">
    <property type="entry name" value="mTERF"/>
    <property type="match status" value="2"/>
</dbReference>
<gene>
    <name evidence="4" type="ORF">NE237_009992</name>
</gene>
<accession>A0A9Q0R163</accession>
<keyword evidence="3" id="KW-0809">Transit peptide</keyword>
<keyword evidence="2" id="KW-0805">Transcription regulation</keyword>
<protein>
    <submittedName>
        <fullName evidence="4">Uncharacterized protein</fullName>
    </submittedName>
</protein>
<keyword evidence="2" id="KW-0806">Transcription termination</keyword>